<dbReference type="GO" id="GO:0015293">
    <property type="term" value="F:symporter activity"/>
    <property type="evidence" value="ECO:0007669"/>
    <property type="project" value="InterPro"/>
</dbReference>
<keyword evidence="1 4" id="KW-0812">Transmembrane</keyword>
<comment type="caution">
    <text evidence="5">The sequence shown here is derived from an EMBL/GenBank/DDBJ whole genome shotgun (WGS) entry which is preliminary data.</text>
</comment>
<reference evidence="5" key="1">
    <citation type="submission" date="2022-11" db="EMBL/GenBank/DDBJ databases">
        <authorList>
            <person name="Petersen C."/>
        </authorList>
    </citation>
    <scope>NUCLEOTIDE SEQUENCE</scope>
    <source>
        <strain evidence="5">IBT 29864</strain>
    </source>
</reference>
<keyword evidence="3 4" id="KW-0472">Membrane</keyword>
<proteinExistence type="predicted"/>
<name>A0A9W9S124_9EURO</name>
<gene>
    <name evidence="5" type="ORF">N7496_006057</name>
</gene>
<dbReference type="GO" id="GO:0016020">
    <property type="term" value="C:membrane"/>
    <property type="evidence" value="ECO:0007669"/>
    <property type="project" value="InterPro"/>
</dbReference>
<feature type="transmembrane region" description="Helical" evidence="4">
    <location>
        <begin position="64"/>
        <end position="86"/>
    </location>
</feature>
<organism evidence="5 6">
    <name type="scientific">Penicillium cataractarum</name>
    <dbReference type="NCBI Taxonomy" id="2100454"/>
    <lineage>
        <taxon>Eukaryota</taxon>
        <taxon>Fungi</taxon>
        <taxon>Dikarya</taxon>
        <taxon>Ascomycota</taxon>
        <taxon>Pezizomycotina</taxon>
        <taxon>Eurotiomycetes</taxon>
        <taxon>Eurotiomycetidae</taxon>
        <taxon>Eurotiales</taxon>
        <taxon>Aspergillaceae</taxon>
        <taxon>Penicillium</taxon>
    </lineage>
</organism>
<keyword evidence="2 4" id="KW-1133">Transmembrane helix</keyword>
<feature type="transmembrane region" description="Helical" evidence="4">
    <location>
        <begin position="20"/>
        <end position="44"/>
    </location>
</feature>
<dbReference type="EMBL" id="JAPZBS010000005">
    <property type="protein sequence ID" value="KAJ5369965.1"/>
    <property type="molecule type" value="Genomic_DNA"/>
</dbReference>
<evidence type="ECO:0000313" key="6">
    <source>
        <dbReference type="Proteomes" id="UP001147782"/>
    </source>
</evidence>
<keyword evidence="6" id="KW-1185">Reference proteome</keyword>
<evidence type="ECO:0000256" key="4">
    <source>
        <dbReference type="SAM" id="Phobius"/>
    </source>
</evidence>
<sequence>MSKADDCQSPNPSQFHFNEVAAALATAFSLLTLLFYIWNIGCLISSTPQTHNSPRPHKRERHEIAINPLSGLIAAVLGIVLIFATWPQPLEGASLLVVLLAQASVLGWQDHDPDSICKDLVEKVPDVLAVIVAAYALGDARKKYQDATGNTFMEKHDPRTEMILAYVLTAAGAVLGFFQELKITQDGISRDDQQRVCKL</sequence>
<dbReference type="Proteomes" id="UP001147782">
    <property type="component" value="Unassembled WGS sequence"/>
</dbReference>
<dbReference type="AlphaFoldDB" id="A0A9W9S124"/>
<protein>
    <submittedName>
        <fullName evidence="5">Uncharacterized protein</fullName>
    </submittedName>
</protein>
<dbReference type="OrthoDB" id="3846653at2759"/>
<evidence type="ECO:0000256" key="1">
    <source>
        <dbReference type="ARBA" id="ARBA00022692"/>
    </source>
</evidence>
<reference evidence="5" key="2">
    <citation type="journal article" date="2023" name="IMA Fungus">
        <title>Comparative genomic study of the Penicillium genus elucidates a diverse pangenome and 15 lateral gene transfer events.</title>
        <authorList>
            <person name="Petersen C."/>
            <person name="Sorensen T."/>
            <person name="Nielsen M.R."/>
            <person name="Sondergaard T.E."/>
            <person name="Sorensen J.L."/>
            <person name="Fitzpatrick D.A."/>
            <person name="Frisvad J.C."/>
            <person name="Nielsen K.L."/>
        </authorList>
    </citation>
    <scope>NUCLEOTIDE SEQUENCE</scope>
    <source>
        <strain evidence="5">IBT 29864</strain>
    </source>
</reference>
<dbReference type="InterPro" id="IPR036458">
    <property type="entry name" value="Na:dicarbo_symporter_sf"/>
</dbReference>
<evidence type="ECO:0000256" key="2">
    <source>
        <dbReference type="ARBA" id="ARBA00022989"/>
    </source>
</evidence>
<dbReference type="GeneID" id="81438165"/>
<evidence type="ECO:0000256" key="3">
    <source>
        <dbReference type="ARBA" id="ARBA00023136"/>
    </source>
</evidence>
<feature type="transmembrane region" description="Helical" evidence="4">
    <location>
        <begin position="163"/>
        <end position="181"/>
    </location>
</feature>
<dbReference type="SUPFAM" id="SSF118215">
    <property type="entry name" value="Proton glutamate symport protein"/>
    <property type="match status" value="1"/>
</dbReference>
<dbReference type="RefSeq" id="XP_056554399.1">
    <property type="nucleotide sequence ID" value="XM_056698986.1"/>
</dbReference>
<accession>A0A9W9S124</accession>
<evidence type="ECO:0000313" key="5">
    <source>
        <dbReference type="EMBL" id="KAJ5369965.1"/>
    </source>
</evidence>